<dbReference type="RefSeq" id="WP_127072921.1">
    <property type="nucleotide sequence ID" value="NZ_BMKB01000002.1"/>
</dbReference>
<gene>
    <name evidence="1" type="ORF">GCM10011499_14520</name>
</gene>
<reference evidence="1 2" key="1">
    <citation type="journal article" date="2014" name="Int. J. Syst. Evol. Microbiol.">
        <title>Complete genome sequence of Corynebacterium casei LMG S-19264T (=DSM 44701T), isolated from a smear-ripened cheese.</title>
        <authorList>
            <consortium name="US DOE Joint Genome Institute (JGI-PGF)"/>
            <person name="Walter F."/>
            <person name="Albersmeier A."/>
            <person name="Kalinowski J."/>
            <person name="Ruckert C."/>
        </authorList>
    </citation>
    <scope>NUCLEOTIDE SEQUENCE [LARGE SCALE GENOMIC DNA]</scope>
    <source>
        <strain evidence="1 2">CGMCC 1.15896</strain>
    </source>
</reference>
<evidence type="ECO:0000313" key="1">
    <source>
        <dbReference type="EMBL" id="GGA45872.1"/>
    </source>
</evidence>
<dbReference type="EMBL" id="BMKB01000002">
    <property type="protein sequence ID" value="GGA45872.1"/>
    <property type="molecule type" value="Genomic_DNA"/>
</dbReference>
<comment type="caution">
    <text evidence="1">The sequence shown here is derived from an EMBL/GenBank/DDBJ whole genome shotgun (WGS) entry which is preliminary data.</text>
</comment>
<organism evidence="1 2">
    <name type="scientific">Pelagibacterium lentulum</name>
    <dbReference type="NCBI Taxonomy" id="2029865"/>
    <lineage>
        <taxon>Bacteria</taxon>
        <taxon>Pseudomonadati</taxon>
        <taxon>Pseudomonadota</taxon>
        <taxon>Alphaproteobacteria</taxon>
        <taxon>Hyphomicrobiales</taxon>
        <taxon>Devosiaceae</taxon>
        <taxon>Pelagibacterium</taxon>
    </lineage>
</organism>
<keyword evidence="2" id="KW-1185">Reference proteome</keyword>
<protein>
    <submittedName>
        <fullName evidence="1">Uncharacterized protein</fullName>
    </submittedName>
</protein>
<name>A0A916R9G0_9HYPH</name>
<dbReference type="OrthoDB" id="983041at2"/>
<accession>A0A916R9G0</accession>
<sequence length="93" mass="10243">MNIIHPERIFATVNGASTRLPDGGRQLIGGWCEDSARPRVQEYVRADIVETVLEALIMVRDADNDCRLDGLPTIPSMARNKIDQAIAKAEAKP</sequence>
<evidence type="ECO:0000313" key="2">
    <source>
        <dbReference type="Proteomes" id="UP000596977"/>
    </source>
</evidence>
<proteinExistence type="predicted"/>
<dbReference type="Proteomes" id="UP000596977">
    <property type="component" value="Unassembled WGS sequence"/>
</dbReference>
<dbReference type="AlphaFoldDB" id="A0A916R9G0"/>